<evidence type="ECO:0000256" key="3">
    <source>
        <dbReference type="ARBA" id="ARBA00030602"/>
    </source>
</evidence>
<dbReference type="CDD" id="cd06661">
    <property type="entry name" value="GGCT_like"/>
    <property type="match status" value="1"/>
</dbReference>
<organism evidence="6 7">
    <name type="scientific">Sporormia fimetaria CBS 119925</name>
    <dbReference type="NCBI Taxonomy" id="1340428"/>
    <lineage>
        <taxon>Eukaryota</taxon>
        <taxon>Fungi</taxon>
        <taxon>Dikarya</taxon>
        <taxon>Ascomycota</taxon>
        <taxon>Pezizomycotina</taxon>
        <taxon>Dothideomycetes</taxon>
        <taxon>Pleosporomycetidae</taxon>
        <taxon>Pleosporales</taxon>
        <taxon>Sporormiaceae</taxon>
        <taxon>Sporormia</taxon>
    </lineage>
</organism>
<reference evidence="6" key="1">
    <citation type="journal article" date="2020" name="Stud. Mycol.">
        <title>101 Dothideomycetes genomes: a test case for predicting lifestyles and emergence of pathogens.</title>
        <authorList>
            <person name="Haridas S."/>
            <person name="Albert R."/>
            <person name="Binder M."/>
            <person name="Bloem J."/>
            <person name="Labutti K."/>
            <person name="Salamov A."/>
            <person name="Andreopoulos B."/>
            <person name="Baker S."/>
            <person name="Barry K."/>
            <person name="Bills G."/>
            <person name="Bluhm B."/>
            <person name="Cannon C."/>
            <person name="Castanera R."/>
            <person name="Culley D."/>
            <person name="Daum C."/>
            <person name="Ezra D."/>
            <person name="Gonzalez J."/>
            <person name="Henrissat B."/>
            <person name="Kuo A."/>
            <person name="Liang C."/>
            <person name="Lipzen A."/>
            <person name="Lutzoni F."/>
            <person name="Magnuson J."/>
            <person name="Mondo S."/>
            <person name="Nolan M."/>
            <person name="Ohm R."/>
            <person name="Pangilinan J."/>
            <person name="Park H.-J."/>
            <person name="Ramirez L."/>
            <person name="Alfaro M."/>
            <person name="Sun H."/>
            <person name="Tritt A."/>
            <person name="Yoshinaga Y."/>
            <person name="Zwiers L.-H."/>
            <person name="Turgeon B."/>
            <person name="Goodwin S."/>
            <person name="Spatafora J."/>
            <person name="Crous P."/>
            <person name="Grigoriev I."/>
        </authorList>
    </citation>
    <scope>NUCLEOTIDE SEQUENCE</scope>
    <source>
        <strain evidence="6">CBS 119925</strain>
    </source>
</reference>
<dbReference type="InterPro" id="IPR013024">
    <property type="entry name" value="GGCT-like"/>
</dbReference>
<dbReference type="InterPro" id="IPR045038">
    <property type="entry name" value="AIG2-like"/>
</dbReference>
<dbReference type="InterPro" id="IPR009288">
    <property type="entry name" value="AIG2-like_dom"/>
</dbReference>
<keyword evidence="2" id="KW-0808">Transferase</keyword>
<dbReference type="EMBL" id="MU006565">
    <property type="protein sequence ID" value="KAF2749893.1"/>
    <property type="molecule type" value="Genomic_DNA"/>
</dbReference>
<dbReference type="GO" id="GO:0016740">
    <property type="term" value="F:transferase activity"/>
    <property type="evidence" value="ECO:0007669"/>
    <property type="project" value="UniProtKB-KW"/>
</dbReference>
<dbReference type="AlphaFoldDB" id="A0A6A6VIC2"/>
<dbReference type="Proteomes" id="UP000799440">
    <property type="component" value="Unassembled WGS sequence"/>
</dbReference>
<dbReference type="Pfam" id="PF06094">
    <property type="entry name" value="GGACT"/>
    <property type="match status" value="1"/>
</dbReference>
<sequence>MQPKDGELVPNSTMHLPPPPQLLVSAKSANSVPPPPAPPPPKKSSSTRSQSMLPGPPPVPSGAFAYTNHKSTYHKFLEATKADVTAETFKPINMFFYGSLSDPEVLQAVLNLSERPTLKPATISGFRIKLWGIYPALVPCQSGSVTGSLWTVTSGAHFGRLVAYETAAYKVNKCQGVSEGAPLKNCFTFCWAGHPESTELEEGIWDLKHYQRYFKPSVTRQR</sequence>
<feature type="region of interest" description="Disordered" evidence="4">
    <location>
        <begin position="1"/>
        <end position="61"/>
    </location>
</feature>
<evidence type="ECO:0000256" key="4">
    <source>
        <dbReference type="SAM" id="MobiDB-lite"/>
    </source>
</evidence>
<gene>
    <name evidence="6" type="ORF">M011DRAFT_465552</name>
</gene>
<dbReference type="SUPFAM" id="SSF110857">
    <property type="entry name" value="Gamma-glutamyl cyclotransferase-like"/>
    <property type="match status" value="1"/>
</dbReference>
<feature type="compositionally biased region" description="Pro residues" evidence="4">
    <location>
        <begin position="32"/>
        <end position="42"/>
    </location>
</feature>
<evidence type="ECO:0000313" key="7">
    <source>
        <dbReference type="Proteomes" id="UP000799440"/>
    </source>
</evidence>
<accession>A0A6A6VIC2</accession>
<evidence type="ECO:0000256" key="1">
    <source>
        <dbReference type="ARBA" id="ARBA00008861"/>
    </source>
</evidence>
<proteinExistence type="inferred from homology"/>
<dbReference type="OrthoDB" id="3262926at2759"/>
<feature type="domain" description="Gamma-glutamylcyclotransferase AIG2-like" evidence="5">
    <location>
        <begin position="94"/>
        <end position="206"/>
    </location>
</feature>
<dbReference type="InterPro" id="IPR036568">
    <property type="entry name" value="GGCT-like_sf"/>
</dbReference>
<evidence type="ECO:0000259" key="5">
    <source>
        <dbReference type="Pfam" id="PF06094"/>
    </source>
</evidence>
<dbReference type="Gene3D" id="3.10.490.10">
    <property type="entry name" value="Gamma-glutamyl cyclotransferase-like"/>
    <property type="match status" value="1"/>
</dbReference>
<name>A0A6A6VIC2_9PLEO</name>
<evidence type="ECO:0000313" key="6">
    <source>
        <dbReference type="EMBL" id="KAF2749893.1"/>
    </source>
</evidence>
<dbReference type="PANTHER" id="PTHR31544">
    <property type="entry name" value="AIG2-LIKE PROTEIN D"/>
    <property type="match status" value="1"/>
</dbReference>
<comment type="similarity">
    <text evidence="1">Belongs to the gamma-glutamylcyclotransferase family.</text>
</comment>
<dbReference type="PANTHER" id="PTHR31544:SF4">
    <property type="entry name" value="GAMMA-GLUTAMYLCYCLOTRANSFERASE-RELATED"/>
    <property type="match status" value="1"/>
</dbReference>
<evidence type="ECO:0000256" key="2">
    <source>
        <dbReference type="ARBA" id="ARBA00022679"/>
    </source>
</evidence>
<protein>
    <recommendedName>
        <fullName evidence="3">Putative gamma-glutamylcyclotransferase</fullName>
    </recommendedName>
</protein>
<keyword evidence="7" id="KW-1185">Reference proteome</keyword>